<proteinExistence type="predicted"/>
<evidence type="ECO:0000313" key="1">
    <source>
        <dbReference type="EMBL" id="UOQ53977.1"/>
    </source>
</evidence>
<sequence length="174" mass="20093">MKLFIAALTTFGIFMNDEALCQGLFSRYKIEIIDTVIAGKPVKYRMFYNKLNHKAGLVLGKSKIESTVYVKDSLFAMAPGNTDTKKVYVYTNMNKNVTLFNASSAGKKDGIWVKYDSSNHVEFIEYYKAAELLMILHFRRNGSLQAVNWYEKERAPYKWLYDKTGRIINHSPDF</sequence>
<protein>
    <submittedName>
        <fullName evidence="1">Uncharacterized protein</fullName>
    </submittedName>
</protein>
<dbReference type="EMBL" id="CP095049">
    <property type="protein sequence ID" value="UOQ53977.1"/>
    <property type="molecule type" value="Genomic_DNA"/>
</dbReference>
<accession>A0ABY4FBD3</accession>
<organism evidence="1 2">
    <name type="scientific">Hymenobacter cellulosivorans</name>
    <dbReference type="NCBI Taxonomy" id="2932249"/>
    <lineage>
        <taxon>Bacteria</taxon>
        <taxon>Pseudomonadati</taxon>
        <taxon>Bacteroidota</taxon>
        <taxon>Cytophagia</taxon>
        <taxon>Cytophagales</taxon>
        <taxon>Hymenobacteraceae</taxon>
        <taxon>Hymenobacter</taxon>
    </lineage>
</organism>
<dbReference type="RefSeq" id="WP_244720061.1">
    <property type="nucleotide sequence ID" value="NZ_CP095049.1"/>
</dbReference>
<gene>
    <name evidence="1" type="ORF">MUN80_04250</name>
</gene>
<evidence type="ECO:0000313" key="2">
    <source>
        <dbReference type="Proteomes" id="UP000831785"/>
    </source>
</evidence>
<name>A0ABY4FBD3_9BACT</name>
<reference evidence="1 2" key="1">
    <citation type="submission" date="2022-04" db="EMBL/GenBank/DDBJ databases">
        <title>Hymenobacter sp. isolated from the air.</title>
        <authorList>
            <person name="Won M."/>
            <person name="Lee C.-M."/>
            <person name="Woen H.-Y."/>
            <person name="Kwon S.-W."/>
        </authorList>
    </citation>
    <scope>NUCLEOTIDE SEQUENCE [LARGE SCALE GENOMIC DNA]</scope>
    <source>
        <strain evidence="2">5116 S-27</strain>
    </source>
</reference>
<dbReference type="Proteomes" id="UP000831785">
    <property type="component" value="Chromosome"/>
</dbReference>
<keyword evidence="2" id="KW-1185">Reference proteome</keyword>